<evidence type="ECO:0000313" key="3">
    <source>
        <dbReference type="EnsemblPlants" id="AET7Gv21343000.22"/>
    </source>
</evidence>
<reference evidence="3" key="3">
    <citation type="journal article" date="2017" name="Nature">
        <title>Genome sequence of the progenitor of the wheat D genome Aegilops tauschii.</title>
        <authorList>
            <person name="Luo M.C."/>
            <person name="Gu Y.Q."/>
            <person name="Puiu D."/>
            <person name="Wang H."/>
            <person name="Twardziok S.O."/>
            <person name="Deal K.R."/>
            <person name="Huo N."/>
            <person name="Zhu T."/>
            <person name="Wang L."/>
            <person name="Wang Y."/>
            <person name="McGuire P.E."/>
            <person name="Liu S."/>
            <person name="Long H."/>
            <person name="Ramasamy R.K."/>
            <person name="Rodriguez J.C."/>
            <person name="Van S.L."/>
            <person name="Yuan L."/>
            <person name="Wang Z."/>
            <person name="Xia Z."/>
            <person name="Xiao L."/>
            <person name="Anderson O.D."/>
            <person name="Ouyang S."/>
            <person name="Liang Y."/>
            <person name="Zimin A.V."/>
            <person name="Pertea G."/>
            <person name="Qi P."/>
            <person name="Bennetzen J.L."/>
            <person name="Dai X."/>
            <person name="Dawson M.W."/>
            <person name="Muller H.G."/>
            <person name="Kugler K."/>
            <person name="Rivarola-Duarte L."/>
            <person name="Spannagl M."/>
            <person name="Mayer K.F.X."/>
            <person name="Lu F.H."/>
            <person name="Bevan M.W."/>
            <person name="Leroy P."/>
            <person name="Li P."/>
            <person name="You F.M."/>
            <person name="Sun Q."/>
            <person name="Liu Z."/>
            <person name="Lyons E."/>
            <person name="Wicker T."/>
            <person name="Salzberg S.L."/>
            <person name="Devos K.M."/>
            <person name="Dvorak J."/>
        </authorList>
    </citation>
    <scope>NUCLEOTIDE SEQUENCE [LARGE SCALE GENOMIC DNA]</scope>
    <source>
        <strain evidence="3">cv. AL8/78</strain>
    </source>
</reference>
<sequence length="187" mass="20490">MSLMPSERHAHRWKQTTSRWLHSSWSRSATTPGCLRTTTMTRAPSTRAATSFLALSLTPRSATLQSLISSCAAMPASRGTSRPAHYHVLWDENNFTADGLQTLTNNLCYTYARCTRSVSIVPPAYYAHLAAFRARFYMEPDSSDSGSISSARKSGSSTSRSTRAAGAGVVRPLPALKDSVKKVMFYC</sequence>
<accession>A0A453TCM7</accession>
<feature type="compositionally biased region" description="Low complexity" evidence="1">
    <location>
        <begin position="143"/>
        <end position="165"/>
    </location>
</feature>
<dbReference type="Proteomes" id="UP000015105">
    <property type="component" value="Chromosome 7D"/>
</dbReference>
<protein>
    <recommendedName>
        <fullName evidence="2">Piwi domain-containing protein</fullName>
    </recommendedName>
</protein>
<evidence type="ECO:0000259" key="2">
    <source>
        <dbReference type="PROSITE" id="PS50822"/>
    </source>
</evidence>
<reference evidence="4" key="1">
    <citation type="journal article" date="2014" name="Science">
        <title>Ancient hybridizations among the ancestral genomes of bread wheat.</title>
        <authorList>
            <consortium name="International Wheat Genome Sequencing Consortium,"/>
            <person name="Marcussen T."/>
            <person name="Sandve S.R."/>
            <person name="Heier L."/>
            <person name="Spannagl M."/>
            <person name="Pfeifer M."/>
            <person name="Jakobsen K.S."/>
            <person name="Wulff B.B."/>
            <person name="Steuernagel B."/>
            <person name="Mayer K.F."/>
            <person name="Olsen O.A."/>
        </authorList>
    </citation>
    <scope>NUCLEOTIDE SEQUENCE [LARGE SCALE GENOMIC DNA]</scope>
    <source>
        <strain evidence="4">cv. AL8/78</strain>
    </source>
</reference>
<reference evidence="3" key="5">
    <citation type="journal article" date="2021" name="G3 (Bethesda)">
        <title>Aegilops tauschii genome assembly Aet v5.0 features greater sequence contiguity and improved annotation.</title>
        <authorList>
            <person name="Wang L."/>
            <person name="Zhu T."/>
            <person name="Rodriguez J.C."/>
            <person name="Deal K.R."/>
            <person name="Dubcovsky J."/>
            <person name="McGuire P.E."/>
            <person name="Lux T."/>
            <person name="Spannagl M."/>
            <person name="Mayer K.F.X."/>
            <person name="Baldrich P."/>
            <person name="Meyers B.C."/>
            <person name="Huo N."/>
            <person name="Gu Y.Q."/>
            <person name="Zhou H."/>
            <person name="Devos K.M."/>
            <person name="Bennetzen J.L."/>
            <person name="Unver T."/>
            <person name="Budak H."/>
            <person name="Gulick P.J."/>
            <person name="Galiba G."/>
            <person name="Kalapos B."/>
            <person name="Nelson D.R."/>
            <person name="Li P."/>
            <person name="You F.M."/>
            <person name="Luo M.C."/>
            <person name="Dvorak J."/>
        </authorList>
    </citation>
    <scope>NUCLEOTIDE SEQUENCE [LARGE SCALE GENOMIC DNA]</scope>
    <source>
        <strain evidence="3">cv. AL8/78</strain>
    </source>
</reference>
<dbReference type="GO" id="GO:0003676">
    <property type="term" value="F:nucleic acid binding"/>
    <property type="evidence" value="ECO:0007669"/>
    <property type="project" value="InterPro"/>
</dbReference>
<name>A0A453TCM7_AEGTS</name>
<dbReference type="SUPFAM" id="SSF53098">
    <property type="entry name" value="Ribonuclease H-like"/>
    <property type="match status" value="1"/>
</dbReference>
<dbReference type="Pfam" id="PF02171">
    <property type="entry name" value="Piwi"/>
    <property type="match status" value="1"/>
</dbReference>
<dbReference type="PANTHER" id="PTHR22891">
    <property type="entry name" value="EUKARYOTIC TRANSLATION INITIATION FACTOR 2C"/>
    <property type="match status" value="1"/>
</dbReference>
<dbReference type="InterPro" id="IPR036397">
    <property type="entry name" value="RNaseH_sf"/>
</dbReference>
<dbReference type="InterPro" id="IPR003165">
    <property type="entry name" value="Piwi"/>
</dbReference>
<dbReference type="PROSITE" id="PS50822">
    <property type="entry name" value="PIWI"/>
    <property type="match status" value="1"/>
</dbReference>
<dbReference type="Gramene" id="AET7Gv21343000.22">
    <property type="protein sequence ID" value="AET7Gv21343000.22"/>
    <property type="gene ID" value="AET7Gv21343000"/>
</dbReference>
<evidence type="ECO:0000313" key="4">
    <source>
        <dbReference type="Proteomes" id="UP000015105"/>
    </source>
</evidence>
<evidence type="ECO:0000256" key="1">
    <source>
        <dbReference type="SAM" id="MobiDB-lite"/>
    </source>
</evidence>
<keyword evidence="4" id="KW-1185">Reference proteome</keyword>
<dbReference type="AlphaFoldDB" id="A0A453TCM7"/>
<dbReference type="Gene3D" id="3.30.420.10">
    <property type="entry name" value="Ribonuclease H-like superfamily/Ribonuclease H"/>
    <property type="match status" value="1"/>
</dbReference>
<feature type="domain" description="Piwi" evidence="2">
    <location>
        <begin position="79"/>
        <end position="139"/>
    </location>
</feature>
<organism evidence="3 4">
    <name type="scientific">Aegilops tauschii subsp. strangulata</name>
    <name type="common">Goatgrass</name>
    <dbReference type="NCBI Taxonomy" id="200361"/>
    <lineage>
        <taxon>Eukaryota</taxon>
        <taxon>Viridiplantae</taxon>
        <taxon>Streptophyta</taxon>
        <taxon>Embryophyta</taxon>
        <taxon>Tracheophyta</taxon>
        <taxon>Spermatophyta</taxon>
        <taxon>Magnoliopsida</taxon>
        <taxon>Liliopsida</taxon>
        <taxon>Poales</taxon>
        <taxon>Poaceae</taxon>
        <taxon>BOP clade</taxon>
        <taxon>Pooideae</taxon>
        <taxon>Triticodae</taxon>
        <taxon>Triticeae</taxon>
        <taxon>Triticinae</taxon>
        <taxon>Aegilops</taxon>
    </lineage>
</organism>
<dbReference type="EnsemblPlants" id="AET7Gv21343000.22">
    <property type="protein sequence ID" value="AET7Gv21343000.22"/>
    <property type="gene ID" value="AET7Gv21343000"/>
</dbReference>
<dbReference type="SMART" id="SM00950">
    <property type="entry name" value="Piwi"/>
    <property type="match status" value="1"/>
</dbReference>
<feature type="region of interest" description="Disordered" evidence="1">
    <location>
        <begin position="140"/>
        <end position="165"/>
    </location>
</feature>
<reference evidence="4" key="2">
    <citation type="journal article" date="2017" name="Nat. Plants">
        <title>The Aegilops tauschii genome reveals multiple impacts of transposons.</title>
        <authorList>
            <person name="Zhao G."/>
            <person name="Zou C."/>
            <person name="Li K."/>
            <person name="Wang K."/>
            <person name="Li T."/>
            <person name="Gao L."/>
            <person name="Zhang X."/>
            <person name="Wang H."/>
            <person name="Yang Z."/>
            <person name="Liu X."/>
            <person name="Jiang W."/>
            <person name="Mao L."/>
            <person name="Kong X."/>
            <person name="Jiao Y."/>
            <person name="Jia J."/>
        </authorList>
    </citation>
    <scope>NUCLEOTIDE SEQUENCE [LARGE SCALE GENOMIC DNA]</scope>
    <source>
        <strain evidence="4">cv. AL8/78</strain>
    </source>
</reference>
<dbReference type="InterPro" id="IPR012337">
    <property type="entry name" value="RNaseH-like_sf"/>
</dbReference>
<reference evidence="3" key="4">
    <citation type="submission" date="2019-03" db="UniProtKB">
        <authorList>
            <consortium name="EnsemblPlants"/>
        </authorList>
    </citation>
    <scope>IDENTIFICATION</scope>
</reference>
<proteinExistence type="predicted"/>